<dbReference type="GeneID" id="67446942"/>
<evidence type="ECO:0000313" key="3">
    <source>
        <dbReference type="Proteomes" id="UP000266305"/>
    </source>
</evidence>
<keyword evidence="1" id="KW-0732">Signal</keyword>
<dbReference type="EMBL" id="QWGP01000005">
    <property type="protein sequence ID" value="RHZ96563.1"/>
    <property type="molecule type" value="Genomic_DNA"/>
</dbReference>
<comment type="caution">
    <text evidence="2">The sequence shown here is derived from an EMBL/GenBank/DDBJ whole genome shotgun (WGS) entry which is preliminary data.</text>
</comment>
<accession>A0AAX1UNV1</accession>
<dbReference type="InterPro" id="IPR019225">
    <property type="entry name" value="DUF2155"/>
</dbReference>
<dbReference type="RefSeq" id="WP_002720338.1">
    <property type="nucleotide sequence ID" value="NZ_BJXO01000001.1"/>
</dbReference>
<dbReference type="Proteomes" id="UP000266305">
    <property type="component" value="Unassembled WGS sequence"/>
</dbReference>
<feature type="chain" id="PRO_5043477672" evidence="1">
    <location>
        <begin position="17"/>
        <end position="123"/>
    </location>
</feature>
<proteinExistence type="predicted"/>
<protein>
    <submittedName>
        <fullName evidence="2">DUF2155 domain-containing protein</fullName>
    </submittedName>
</protein>
<dbReference type="AlphaFoldDB" id="A0AAX1UNV1"/>
<gene>
    <name evidence="2" type="ORF">D1114_07600</name>
</gene>
<sequence>MRLLAVLLLLAAPAWAQDQRTGEGTGALLRWLDKMSGETADVELQRGQSAVSGHLTIELDECRFPAGDPASDAYAHLTIRDSRAAEPVFDGWMIASSPALSALDHPRYDVWLLRCTTEAGSAQ</sequence>
<evidence type="ECO:0000313" key="2">
    <source>
        <dbReference type="EMBL" id="RHZ96563.1"/>
    </source>
</evidence>
<reference evidence="2 3" key="1">
    <citation type="submission" date="2018-08" db="EMBL/GenBank/DDBJ databases">
        <title>Draft genome sequence of Rhodobacter sphaeroides FY.</title>
        <authorList>
            <person name="Rayyan A."/>
            <person name="Meyer T.E."/>
            <person name="Kyndt J.A."/>
        </authorList>
    </citation>
    <scope>NUCLEOTIDE SEQUENCE [LARGE SCALE GENOMIC DNA]</scope>
    <source>
        <strain evidence="2 3">FY</strain>
    </source>
</reference>
<evidence type="ECO:0000256" key="1">
    <source>
        <dbReference type="SAM" id="SignalP"/>
    </source>
</evidence>
<feature type="signal peptide" evidence="1">
    <location>
        <begin position="1"/>
        <end position="16"/>
    </location>
</feature>
<dbReference type="Pfam" id="PF09923">
    <property type="entry name" value="DUF2155"/>
    <property type="match status" value="1"/>
</dbReference>
<organism evidence="2 3">
    <name type="scientific">Cereibacter sphaeroides</name>
    <name type="common">Rhodobacter sphaeroides</name>
    <dbReference type="NCBI Taxonomy" id="1063"/>
    <lineage>
        <taxon>Bacteria</taxon>
        <taxon>Pseudomonadati</taxon>
        <taxon>Pseudomonadota</taxon>
        <taxon>Alphaproteobacteria</taxon>
        <taxon>Rhodobacterales</taxon>
        <taxon>Paracoccaceae</taxon>
        <taxon>Cereibacter</taxon>
    </lineage>
</organism>
<name>A0AAX1UNV1_CERSP</name>